<feature type="transmembrane region" description="Helical" evidence="9">
    <location>
        <begin position="423"/>
        <end position="441"/>
    </location>
</feature>
<organism evidence="10 11">
    <name type="scientific">Corynebacterium accolens</name>
    <dbReference type="NCBI Taxonomy" id="38284"/>
    <lineage>
        <taxon>Bacteria</taxon>
        <taxon>Bacillati</taxon>
        <taxon>Actinomycetota</taxon>
        <taxon>Actinomycetes</taxon>
        <taxon>Mycobacteriales</taxon>
        <taxon>Corynebacteriaceae</taxon>
        <taxon>Corynebacterium</taxon>
    </lineage>
</organism>
<dbReference type="NCBIfam" id="TIGR00796">
    <property type="entry name" value="livcs"/>
    <property type="match status" value="1"/>
</dbReference>
<evidence type="ECO:0000256" key="7">
    <source>
        <dbReference type="ARBA" id="ARBA00022989"/>
    </source>
</evidence>
<name>A0AAP4F934_9CORY</name>
<dbReference type="RefSeq" id="WP_278722984.1">
    <property type="nucleotide sequence ID" value="NZ_JASNVC010000005.1"/>
</dbReference>
<keyword evidence="3" id="KW-0813">Transport</keyword>
<dbReference type="Pfam" id="PF05525">
    <property type="entry name" value="Branch_AA_trans"/>
    <property type="match status" value="1"/>
</dbReference>
<dbReference type="InterPro" id="IPR004685">
    <property type="entry name" value="Brnchd-chn_aa_trnsp_Livcs"/>
</dbReference>
<comment type="subcellular location">
    <subcellularLocation>
        <location evidence="1">Cell membrane</location>
        <topology evidence="1">Multi-pass membrane protein</topology>
    </subcellularLocation>
</comment>
<evidence type="ECO:0000256" key="2">
    <source>
        <dbReference type="ARBA" id="ARBA00008540"/>
    </source>
</evidence>
<feature type="transmembrane region" description="Helical" evidence="9">
    <location>
        <begin position="125"/>
        <end position="145"/>
    </location>
</feature>
<proteinExistence type="inferred from homology"/>
<dbReference type="GO" id="GO:0005304">
    <property type="term" value="F:L-valine transmembrane transporter activity"/>
    <property type="evidence" value="ECO:0007669"/>
    <property type="project" value="TreeGrafter"/>
</dbReference>
<feature type="transmembrane region" description="Helical" evidence="9">
    <location>
        <begin position="346"/>
        <end position="367"/>
    </location>
</feature>
<evidence type="ECO:0000256" key="1">
    <source>
        <dbReference type="ARBA" id="ARBA00004651"/>
    </source>
</evidence>
<sequence>MATTTASGTPKSKATVVIASLMLFSMFFGAGNLIFPPMVGVSAGTNFWPAVLGFLAAGVLLPVLAIIAVAISGRSVRDLGANGGAIFGVVFSAMAYLSIGAFYALPRTGAVSMETAITPLLGWEGTMASGLFNTVFFLIALGLAWKPNSIIDTLGKFLTPALVALLVVLITLAALNNPRDPQMPTEDYTSSPMVTGLFEGYNTMDAIAGLAFSIVIVGSLRSKGFKTQKSLVKGTITAALVAGTLLAAIYLGLAWVGQTLPDGQSYESGAPLLAEAANLTMGTFGQALFSAIVVLACLTTAVGLITATSAFFEMLVPKTSYHLWACIFTAMSILFAFQGLDTVLSIAVPFITFLYPPAISLILLTLIQPAVKKSVVFYWTYRLALWVSVTWSALTVISAQGWATDVLDPILSLVPGQAVDLGWIAPTVIAAVIGLIVDISIKAGEKHSNSVTAAADADGDAVVDSPLDAAASPKH</sequence>
<keyword evidence="4" id="KW-1003">Cell membrane</keyword>
<dbReference type="GO" id="GO:0015820">
    <property type="term" value="P:L-leucine transport"/>
    <property type="evidence" value="ECO:0007669"/>
    <property type="project" value="TreeGrafter"/>
</dbReference>
<dbReference type="PANTHER" id="PTHR30588">
    <property type="entry name" value="BRANCHED-CHAIN AMINO ACID TRANSPORT SYSTEM 2 CARRIER PROTEIN"/>
    <property type="match status" value="1"/>
</dbReference>
<evidence type="ECO:0000256" key="3">
    <source>
        <dbReference type="ARBA" id="ARBA00022448"/>
    </source>
</evidence>
<feature type="transmembrane region" description="Helical" evidence="9">
    <location>
        <begin position="321"/>
        <end position="340"/>
    </location>
</feature>
<feature type="transmembrane region" description="Helical" evidence="9">
    <location>
        <begin position="16"/>
        <end position="35"/>
    </location>
</feature>
<reference evidence="10" key="1">
    <citation type="submission" date="2023-05" db="EMBL/GenBank/DDBJ databases">
        <title>Metabolic capabilities are highly conserved among human nasal-associated Corynebacterium species in pangenomic analyses.</title>
        <authorList>
            <person name="Tran T.H."/>
            <person name="Roberts A.Q."/>
            <person name="Escapa I.F."/>
            <person name="Gao W."/>
            <person name="Conlan S."/>
            <person name="Kong H."/>
            <person name="Segre J.A."/>
            <person name="Kelly M.S."/>
            <person name="Lemon K.P."/>
        </authorList>
    </citation>
    <scope>NUCLEOTIDE SEQUENCE</scope>
    <source>
        <strain evidence="10">KPL2618</strain>
    </source>
</reference>
<dbReference type="GO" id="GO:0015190">
    <property type="term" value="F:L-leucine transmembrane transporter activity"/>
    <property type="evidence" value="ECO:0007669"/>
    <property type="project" value="TreeGrafter"/>
</dbReference>
<evidence type="ECO:0000256" key="6">
    <source>
        <dbReference type="ARBA" id="ARBA00022970"/>
    </source>
</evidence>
<dbReference type="GO" id="GO:0015188">
    <property type="term" value="F:L-isoleucine transmembrane transporter activity"/>
    <property type="evidence" value="ECO:0007669"/>
    <property type="project" value="TreeGrafter"/>
</dbReference>
<evidence type="ECO:0000256" key="5">
    <source>
        <dbReference type="ARBA" id="ARBA00022692"/>
    </source>
</evidence>
<protein>
    <submittedName>
        <fullName evidence="10">Branched-chain amino acid transport system II carrier protein</fullName>
    </submittedName>
</protein>
<keyword evidence="5 9" id="KW-0812">Transmembrane</keyword>
<feature type="transmembrane region" description="Helical" evidence="9">
    <location>
        <begin position="232"/>
        <end position="256"/>
    </location>
</feature>
<dbReference type="EMBL" id="JASNVU010000001">
    <property type="protein sequence ID" value="MDK4333920.1"/>
    <property type="molecule type" value="Genomic_DNA"/>
</dbReference>
<feature type="transmembrane region" description="Helical" evidence="9">
    <location>
        <begin position="201"/>
        <end position="220"/>
    </location>
</feature>
<dbReference type="Proteomes" id="UP001230317">
    <property type="component" value="Unassembled WGS sequence"/>
</dbReference>
<dbReference type="PANTHER" id="PTHR30588:SF0">
    <property type="entry name" value="BRANCHED-CHAIN AMINO ACID PERMEASE BRNQ"/>
    <property type="match status" value="1"/>
</dbReference>
<evidence type="ECO:0000256" key="9">
    <source>
        <dbReference type="SAM" id="Phobius"/>
    </source>
</evidence>
<evidence type="ECO:0000256" key="4">
    <source>
        <dbReference type="ARBA" id="ARBA00022475"/>
    </source>
</evidence>
<dbReference type="GO" id="GO:0005886">
    <property type="term" value="C:plasma membrane"/>
    <property type="evidence" value="ECO:0007669"/>
    <property type="project" value="UniProtKB-SubCell"/>
</dbReference>
<evidence type="ECO:0000313" key="10">
    <source>
        <dbReference type="EMBL" id="MDK4333920.1"/>
    </source>
</evidence>
<feature type="transmembrane region" description="Helical" evidence="9">
    <location>
        <begin position="83"/>
        <end position="105"/>
    </location>
</feature>
<keyword evidence="6" id="KW-0029">Amino-acid transport</keyword>
<comment type="similarity">
    <text evidence="2">Belongs to the branched chain amino acid transporter family.</text>
</comment>
<dbReference type="AlphaFoldDB" id="A0AAP4F934"/>
<comment type="caution">
    <text evidence="10">The sequence shown here is derived from an EMBL/GenBank/DDBJ whole genome shotgun (WGS) entry which is preliminary data.</text>
</comment>
<accession>A0AAP4F934</accession>
<keyword evidence="7 9" id="KW-1133">Transmembrane helix</keyword>
<evidence type="ECO:0000256" key="8">
    <source>
        <dbReference type="ARBA" id="ARBA00023136"/>
    </source>
</evidence>
<dbReference type="GO" id="GO:0015818">
    <property type="term" value="P:isoleucine transport"/>
    <property type="evidence" value="ECO:0007669"/>
    <property type="project" value="TreeGrafter"/>
</dbReference>
<gene>
    <name evidence="10" type="primary">brnQ</name>
    <name evidence="10" type="ORF">QPX58_00580</name>
</gene>
<evidence type="ECO:0000313" key="11">
    <source>
        <dbReference type="Proteomes" id="UP001230317"/>
    </source>
</evidence>
<feature type="transmembrane region" description="Helical" evidence="9">
    <location>
        <begin position="379"/>
        <end position="403"/>
    </location>
</feature>
<keyword evidence="8 9" id="KW-0472">Membrane</keyword>
<feature type="transmembrane region" description="Helical" evidence="9">
    <location>
        <begin position="287"/>
        <end position="312"/>
    </location>
</feature>
<feature type="transmembrane region" description="Helical" evidence="9">
    <location>
        <begin position="157"/>
        <end position="175"/>
    </location>
</feature>
<feature type="transmembrane region" description="Helical" evidence="9">
    <location>
        <begin position="47"/>
        <end position="71"/>
    </location>
</feature>